<keyword evidence="2" id="KW-0489">Methyltransferase</keyword>
<protein>
    <submittedName>
        <fullName evidence="2">FkbM family methyltransferase</fullName>
    </submittedName>
</protein>
<dbReference type="SUPFAM" id="SSF53335">
    <property type="entry name" value="S-adenosyl-L-methionine-dependent methyltransferases"/>
    <property type="match status" value="1"/>
</dbReference>
<dbReference type="GO" id="GO:0008168">
    <property type="term" value="F:methyltransferase activity"/>
    <property type="evidence" value="ECO:0007669"/>
    <property type="project" value="UniProtKB-KW"/>
</dbReference>
<dbReference type="PANTHER" id="PTHR36973">
    <property type="entry name" value="SLL1456 PROTEIN-RELATED"/>
    <property type="match status" value="1"/>
</dbReference>
<dbReference type="Pfam" id="PF05050">
    <property type="entry name" value="Methyltransf_21"/>
    <property type="match status" value="1"/>
</dbReference>
<gene>
    <name evidence="2" type="ORF">EKO24_003320</name>
</gene>
<comment type="caution">
    <text evidence="2">The sequence shown here is derived from an EMBL/GenBank/DDBJ whole genome shotgun (WGS) entry which is preliminary data.</text>
</comment>
<name>A0ABY3CEW0_9GAMM</name>
<evidence type="ECO:0000259" key="1">
    <source>
        <dbReference type="Pfam" id="PF05050"/>
    </source>
</evidence>
<dbReference type="GO" id="GO:0032259">
    <property type="term" value="P:methylation"/>
    <property type="evidence" value="ECO:0007669"/>
    <property type="project" value="UniProtKB-KW"/>
</dbReference>
<reference evidence="2 3" key="1">
    <citation type="journal article" date="2019" name="Antonie Van Leeuwenhoek">
        <title>Description of 'Ca. Methylobacter oryzae' KRF1, a novel species from the environmentally important Methylobacter clade 2.</title>
        <authorList>
            <person name="Khatri K."/>
            <person name="Mohite J.A."/>
            <person name="Pandit P.S."/>
            <person name="Bahulikar R."/>
            <person name="Rahalkar M.C."/>
        </authorList>
    </citation>
    <scope>NUCLEOTIDE SEQUENCE [LARGE SCALE GENOMIC DNA]</scope>
    <source>
        <strain evidence="2 3">KRF1</strain>
    </source>
</reference>
<dbReference type="NCBIfam" id="TIGR01444">
    <property type="entry name" value="fkbM_fam"/>
    <property type="match status" value="1"/>
</dbReference>
<feature type="domain" description="Methyltransferase FkbM" evidence="1">
    <location>
        <begin position="50"/>
        <end position="217"/>
    </location>
</feature>
<dbReference type="Gene3D" id="3.40.50.150">
    <property type="entry name" value="Vaccinia Virus protein VP39"/>
    <property type="match status" value="1"/>
</dbReference>
<keyword evidence="3" id="KW-1185">Reference proteome</keyword>
<organism evidence="2 3">
    <name type="scientific">Candidatus Methylobacter oryzae</name>
    <dbReference type="NCBI Taxonomy" id="2497749"/>
    <lineage>
        <taxon>Bacteria</taxon>
        <taxon>Pseudomonadati</taxon>
        <taxon>Pseudomonadota</taxon>
        <taxon>Gammaproteobacteria</taxon>
        <taxon>Methylococcales</taxon>
        <taxon>Methylococcaceae</taxon>
        <taxon>Methylobacter</taxon>
    </lineage>
</organism>
<keyword evidence="2" id="KW-0808">Transferase</keyword>
<dbReference type="PANTHER" id="PTHR36973:SF4">
    <property type="entry name" value="NODULATION PROTEIN"/>
    <property type="match status" value="1"/>
</dbReference>
<accession>A0ABY3CEW0</accession>
<sequence>MKYQALLNRLDKLTQALLSKRLIIALLLHRVLAGSEHRHILSKDLLTIIDIGANRGQFALAARQWTSKAHVVSFEPLPGPAAVFRRVFTGDSHVVLHQAAIGPEPAIQKMHVSARDDSSSLLPISPLQATLFPGTEEIATTEVRVAPLDEFVSAADLQSPAMLKLDVQGFEFDALRGCESLLGHFEWIYCECSFVELYSKQKLAAEIIDWLSCRGFHLIGMFNPAYNDRGQAVQADFLFSRNRMIDL</sequence>
<dbReference type="EMBL" id="RYFG02000018">
    <property type="protein sequence ID" value="TRX01776.1"/>
    <property type="molecule type" value="Genomic_DNA"/>
</dbReference>
<dbReference type="InterPro" id="IPR053188">
    <property type="entry name" value="FkbM_Methyltransferase"/>
</dbReference>
<evidence type="ECO:0000313" key="2">
    <source>
        <dbReference type="EMBL" id="TRX01776.1"/>
    </source>
</evidence>
<dbReference type="InterPro" id="IPR029063">
    <property type="entry name" value="SAM-dependent_MTases_sf"/>
</dbReference>
<dbReference type="InterPro" id="IPR006342">
    <property type="entry name" value="FkbM_mtfrase"/>
</dbReference>
<evidence type="ECO:0000313" key="3">
    <source>
        <dbReference type="Proteomes" id="UP000733744"/>
    </source>
</evidence>
<proteinExistence type="predicted"/>
<dbReference type="Proteomes" id="UP000733744">
    <property type="component" value="Unassembled WGS sequence"/>
</dbReference>
<dbReference type="RefSeq" id="WP_127028994.1">
    <property type="nucleotide sequence ID" value="NZ_RYFG02000018.1"/>
</dbReference>